<name>A0A197JCF6_9FUNG</name>
<dbReference type="Proteomes" id="UP000078512">
    <property type="component" value="Unassembled WGS sequence"/>
</dbReference>
<organism evidence="2 3">
    <name type="scientific">Linnemannia elongata AG-77</name>
    <dbReference type="NCBI Taxonomy" id="1314771"/>
    <lineage>
        <taxon>Eukaryota</taxon>
        <taxon>Fungi</taxon>
        <taxon>Fungi incertae sedis</taxon>
        <taxon>Mucoromycota</taxon>
        <taxon>Mortierellomycotina</taxon>
        <taxon>Mortierellomycetes</taxon>
        <taxon>Mortierellales</taxon>
        <taxon>Mortierellaceae</taxon>
        <taxon>Linnemannia</taxon>
    </lineage>
</organism>
<dbReference type="AlphaFoldDB" id="A0A197JCF6"/>
<proteinExistence type="predicted"/>
<evidence type="ECO:0000313" key="2">
    <source>
        <dbReference type="EMBL" id="OAQ22802.1"/>
    </source>
</evidence>
<dbReference type="STRING" id="1314771.A0A197JCF6"/>
<reference evidence="2 3" key="1">
    <citation type="submission" date="2016-05" db="EMBL/GenBank/DDBJ databases">
        <title>Genome sequencing reveals origins of a unique bacterial endosymbiosis in the earliest lineages of terrestrial Fungi.</title>
        <authorList>
            <consortium name="DOE Joint Genome Institute"/>
            <person name="Uehling J."/>
            <person name="Gryganskyi A."/>
            <person name="Hameed K."/>
            <person name="Tschaplinski T."/>
            <person name="Misztal P."/>
            <person name="Wu S."/>
            <person name="Desiro A."/>
            <person name="Vande Pol N."/>
            <person name="Du Z.-Y."/>
            <person name="Zienkiewicz A."/>
            <person name="Zienkiewicz K."/>
            <person name="Morin E."/>
            <person name="Tisserant E."/>
            <person name="Splivallo R."/>
            <person name="Hainaut M."/>
            <person name="Henrissat B."/>
            <person name="Ohm R."/>
            <person name="Kuo A."/>
            <person name="Yan J."/>
            <person name="Lipzen A."/>
            <person name="Nolan M."/>
            <person name="Labutti K."/>
            <person name="Barry K."/>
            <person name="Goldstein A."/>
            <person name="Labbe J."/>
            <person name="Schadt C."/>
            <person name="Tuskan G."/>
            <person name="Grigoriev I."/>
            <person name="Martin F."/>
            <person name="Vilgalys R."/>
            <person name="Bonito G."/>
        </authorList>
    </citation>
    <scope>NUCLEOTIDE SEQUENCE [LARGE SCALE GENOMIC DNA]</scope>
    <source>
        <strain evidence="2 3">AG-77</strain>
    </source>
</reference>
<dbReference type="EMBL" id="KV442141">
    <property type="protein sequence ID" value="OAQ22802.1"/>
    <property type="molecule type" value="Genomic_DNA"/>
</dbReference>
<evidence type="ECO:0008006" key="4">
    <source>
        <dbReference type="Google" id="ProtNLM"/>
    </source>
</evidence>
<protein>
    <recommendedName>
        <fullName evidence="4">Reverse transcriptase domain-containing protein</fullName>
    </recommendedName>
</protein>
<evidence type="ECO:0000256" key="1">
    <source>
        <dbReference type="SAM" id="MobiDB-lite"/>
    </source>
</evidence>
<evidence type="ECO:0000313" key="3">
    <source>
        <dbReference type="Proteomes" id="UP000078512"/>
    </source>
</evidence>
<sequence length="223" mass="24279">MSTPPAPGKVPCMVLVLAFVDDTSLVGPGDTELTRMTGVGTEFFGMHGIEINGKKTELLAINLTHIDNINYRGSLIQPQVASKASRVLGVWLAADGSAKTTAAMTMKETETDDSADYSVDSHRSHHQEIQDGRTTKPRFTQFNTIQHTAPHTAVRTTGPQGRSCRTTHQHIAFEKHPERAHRRPHPLPTSRPAKGGKTAEIHFPTQPSSARTPNITSSQECVS</sequence>
<feature type="compositionally biased region" description="Polar residues" evidence="1">
    <location>
        <begin position="205"/>
        <end position="223"/>
    </location>
</feature>
<dbReference type="OrthoDB" id="2435398at2759"/>
<gene>
    <name evidence="2" type="ORF">K457DRAFT_25737</name>
</gene>
<accession>A0A197JCF6</accession>
<feature type="region of interest" description="Disordered" evidence="1">
    <location>
        <begin position="175"/>
        <end position="223"/>
    </location>
</feature>
<keyword evidence="3" id="KW-1185">Reference proteome</keyword>